<evidence type="ECO:0000313" key="6">
    <source>
        <dbReference type="Proteomes" id="UP000630615"/>
    </source>
</evidence>
<evidence type="ECO:0000313" key="5">
    <source>
        <dbReference type="EMBL" id="GGC89693.1"/>
    </source>
</evidence>
<dbReference type="RefSeq" id="WP_088271064.1">
    <property type="nucleotide sequence ID" value="NZ_BMKI01000003.1"/>
</dbReference>
<accession>A0ABQ1P251</accession>
<evidence type="ECO:0000259" key="4">
    <source>
        <dbReference type="Pfam" id="PF16729"/>
    </source>
</evidence>
<feature type="region of interest" description="Disordered" evidence="2">
    <location>
        <begin position="175"/>
        <end position="195"/>
    </location>
</feature>
<dbReference type="EMBL" id="BMKI01000003">
    <property type="protein sequence ID" value="GGC89693.1"/>
    <property type="molecule type" value="Genomic_DNA"/>
</dbReference>
<dbReference type="Gene3D" id="2.60.40.1240">
    <property type="match status" value="1"/>
</dbReference>
<comment type="caution">
    <text evidence="5">The sequence shown here is derived from an EMBL/GenBank/DDBJ whole genome shotgun (WGS) entry which is preliminary data.</text>
</comment>
<evidence type="ECO:0000256" key="1">
    <source>
        <dbReference type="ARBA" id="ARBA00022729"/>
    </source>
</evidence>
<dbReference type="InterPro" id="IPR031989">
    <property type="entry name" value="DUF5067"/>
</dbReference>
<dbReference type="Proteomes" id="UP000630615">
    <property type="component" value="Unassembled WGS sequence"/>
</dbReference>
<dbReference type="Gene3D" id="3.40.1000.10">
    <property type="entry name" value="Mog1/PsbP, alpha/beta/alpha sandwich"/>
    <property type="match status" value="1"/>
</dbReference>
<feature type="signal peptide" evidence="3">
    <location>
        <begin position="1"/>
        <end position="20"/>
    </location>
</feature>
<sequence>MRTKMILLLGLLLTLTGCSAKLSEEQQTFSDQGITYSIQLPSSWEKETDSKENYGQSAVFAAKDKKSNSVMFISTTRKDTLDLNDFGNKTRKQLAATYRYEDVEDVYMKEFQLKDFPAYKYTVFTRFKEKDVWAHLYYIETKTGFVQLVYYSADDSNYEARSKIIDQSARSLQETKVDQSYQDQAKEDTATTSDSNSVTVKNAEVSFEIKGFRKVAGQNGKTLLAIRYEVVNLAEEKMTADSLKTVIDVKQKEEQLTETSLPENEKNSALGLLEQHQQDLVEKDQTVEAVLVYELKKTTGDVVLNFNTKKFPEQDPVILDLDLLK</sequence>
<name>A0ABQ1P251_9ENTE</name>
<reference evidence="6" key="1">
    <citation type="journal article" date="2019" name="Int. J. Syst. Evol. Microbiol.">
        <title>The Global Catalogue of Microorganisms (GCM) 10K type strain sequencing project: providing services to taxonomists for standard genome sequencing and annotation.</title>
        <authorList>
            <consortium name="The Broad Institute Genomics Platform"/>
            <consortium name="The Broad Institute Genome Sequencing Center for Infectious Disease"/>
            <person name="Wu L."/>
            <person name="Ma J."/>
        </authorList>
    </citation>
    <scope>NUCLEOTIDE SEQUENCE [LARGE SCALE GENOMIC DNA]</scope>
    <source>
        <strain evidence="6">CGMCC 1.15942</strain>
    </source>
</reference>
<keyword evidence="6" id="KW-1185">Reference proteome</keyword>
<protein>
    <recommendedName>
        <fullName evidence="4">DUF5067 domain-containing protein</fullName>
    </recommendedName>
</protein>
<organism evidence="5 6">
    <name type="scientific">Enterococcus wangshanyuanii</name>
    <dbReference type="NCBI Taxonomy" id="2005703"/>
    <lineage>
        <taxon>Bacteria</taxon>
        <taxon>Bacillati</taxon>
        <taxon>Bacillota</taxon>
        <taxon>Bacilli</taxon>
        <taxon>Lactobacillales</taxon>
        <taxon>Enterococcaceae</taxon>
        <taxon>Enterococcus</taxon>
    </lineage>
</organism>
<gene>
    <name evidence="5" type="ORF">GCM10011573_19160</name>
</gene>
<dbReference type="Pfam" id="PF16729">
    <property type="entry name" value="DUF5067"/>
    <property type="match status" value="1"/>
</dbReference>
<evidence type="ECO:0000256" key="3">
    <source>
        <dbReference type="SAM" id="SignalP"/>
    </source>
</evidence>
<keyword evidence="1 3" id="KW-0732">Signal</keyword>
<dbReference type="InterPro" id="IPR029050">
    <property type="entry name" value="Immunoprotect_excell_Ig-like"/>
</dbReference>
<dbReference type="PROSITE" id="PS51257">
    <property type="entry name" value="PROKAR_LIPOPROTEIN"/>
    <property type="match status" value="1"/>
</dbReference>
<feature type="chain" id="PRO_5045944025" description="DUF5067 domain-containing protein" evidence="3">
    <location>
        <begin position="21"/>
        <end position="325"/>
    </location>
</feature>
<evidence type="ECO:0000256" key="2">
    <source>
        <dbReference type="SAM" id="MobiDB-lite"/>
    </source>
</evidence>
<proteinExistence type="predicted"/>
<feature type="domain" description="DUF5067" evidence="4">
    <location>
        <begin position="183"/>
        <end position="307"/>
    </location>
</feature>